<dbReference type="Proteomes" id="UP001141806">
    <property type="component" value="Unassembled WGS sequence"/>
</dbReference>
<dbReference type="EMBL" id="JAMYWD010000008">
    <property type="protein sequence ID" value="KAJ4962377.1"/>
    <property type="molecule type" value="Genomic_DNA"/>
</dbReference>
<name>A0A9Q0H9H7_9MAGN</name>
<gene>
    <name evidence="1" type="ORF">NE237_022316</name>
</gene>
<sequence length="102" mass="11704">MRQECHYQTCFHSCEGFEDHGPVFSQFSNILGKCMDLVQRIMVLNIQIVICFKDLNILLKKLIDLLGGAGHDQNCKSGSRSLEMKLRIFFKICREGLGSFLF</sequence>
<dbReference type="AlphaFoldDB" id="A0A9Q0H9H7"/>
<accession>A0A9Q0H9H7</accession>
<proteinExistence type="predicted"/>
<protein>
    <submittedName>
        <fullName evidence="1">Uncharacterized protein</fullName>
    </submittedName>
</protein>
<comment type="caution">
    <text evidence="1">The sequence shown here is derived from an EMBL/GenBank/DDBJ whole genome shotgun (WGS) entry which is preliminary data.</text>
</comment>
<keyword evidence="2" id="KW-1185">Reference proteome</keyword>
<evidence type="ECO:0000313" key="1">
    <source>
        <dbReference type="EMBL" id="KAJ4962377.1"/>
    </source>
</evidence>
<evidence type="ECO:0000313" key="2">
    <source>
        <dbReference type="Proteomes" id="UP001141806"/>
    </source>
</evidence>
<reference evidence="1" key="1">
    <citation type="journal article" date="2023" name="Plant J.">
        <title>The genome of the king protea, Protea cynaroides.</title>
        <authorList>
            <person name="Chang J."/>
            <person name="Duong T.A."/>
            <person name="Schoeman C."/>
            <person name="Ma X."/>
            <person name="Roodt D."/>
            <person name="Barker N."/>
            <person name="Li Z."/>
            <person name="Van de Peer Y."/>
            <person name="Mizrachi E."/>
        </authorList>
    </citation>
    <scope>NUCLEOTIDE SEQUENCE</scope>
    <source>
        <tissue evidence="1">Young leaves</tissue>
    </source>
</reference>
<organism evidence="1 2">
    <name type="scientific">Protea cynaroides</name>
    <dbReference type="NCBI Taxonomy" id="273540"/>
    <lineage>
        <taxon>Eukaryota</taxon>
        <taxon>Viridiplantae</taxon>
        <taxon>Streptophyta</taxon>
        <taxon>Embryophyta</taxon>
        <taxon>Tracheophyta</taxon>
        <taxon>Spermatophyta</taxon>
        <taxon>Magnoliopsida</taxon>
        <taxon>Proteales</taxon>
        <taxon>Proteaceae</taxon>
        <taxon>Protea</taxon>
    </lineage>
</organism>